<reference evidence="1 2" key="1">
    <citation type="journal article" date="2016" name="Nat. Commun.">
        <title>Thousands of microbial genomes shed light on interconnected biogeochemical processes in an aquifer system.</title>
        <authorList>
            <person name="Anantharaman K."/>
            <person name="Brown C.T."/>
            <person name="Hug L.A."/>
            <person name="Sharon I."/>
            <person name="Castelle C.J."/>
            <person name="Probst A.J."/>
            <person name="Thomas B.C."/>
            <person name="Singh A."/>
            <person name="Wilkins M.J."/>
            <person name="Karaoz U."/>
            <person name="Brodie E.L."/>
            <person name="Williams K.H."/>
            <person name="Hubbard S.S."/>
            <person name="Banfield J.F."/>
        </authorList>
    </citation>
    <scope>NUCLEOTIDE SEQUENCE [LARGE SCALE GENOMIC DNA]</scope>
</reference>
<evidence type="ECO:0000313" key="2">
    <source>
        <dbReference type="Proteomes" id="UP000178859"/>
    </source>
</evidence>
<comment type="caution">
    <text evidence="1">The sequence shown here is derived from an EMBL/GenBank/DDBJ whole genome shotgun (WGS) entry which is preliminary data.</text>
</comment>
<accession>A0A1F5MGF0</accession>
<dbReference type="Proteomes" id="UP000178859">
    <property type="component" value="Unassembled WGS sequence"/>
</dbReference>
<gene>
    <name evidence="1" type="ORF">A3I48_03430</name>
</gene>
<sequence length="178" mass="20376">MTTEIKRGYALIQGRAERRDFAKDYTSTLRDRTYWYAVPAEAGGAANRLALTYGRPQMEGPLEAFLQQTADVPELKGLILEEIRGGRELCLSIIVFEQNPVLIGKTDVYKFPRLYGAFERQTKDPGNFRSDVFYAKMLPHEELTPKEVQGYQKQRIRGSVVWPDVQLPESFSVISIQR</sequence>
<name>A0A1F5MGF0_9BACT</name>
<proteinExistence type="predicted"/>
<dbReference type="AlphaFoldDB" id="A0A1F5MGF0"/>
<organism evidence="1 2">
    <name type="scientific">Candidatus Daviesbacteria bacterium RIFCSPLOWO2_02_FULL_36_7</name>
    <dbReference type="NCBI Taxonomy" id="1797792"/>
    <lineage>
        <taxon>Bacteria</taxon>
        <taxon>Candidatus Daviesiibacteriota</taxon>
    </lineage>
</organism>
<dbReference type="EMBL" id="MFDT01000062">
    <property type="protein sequence ID" value="OGE64448.1"/>
    <property type="molecule type" value="Genomic_DNA"/>
</dbReference>
<evidence type="ECO:0000313" key="1">
    <source>
        <dbReference type="EMBL" id="OGE64448.1"/>
    </source>
</evidence>
<protein>
    <submittedName>
        <fullName evidence="1">Uncharacterized protein</fullName>
    </submittedName>
</protein>